<organism evidence="1 2">
    <name type="scientific">Candidatus Magasanikbacteria bacterium RIFOXYC12_FULL_33_11</name>
    <dbReference type="NCBI Taxonomy" id="1798701"/>
    <lineage>
        <taxon>Bacteria</taxon>
        <taxon>Candidatus Magasanikiibacteriota</taxon>
    </lineage>
</organism>
<dbReference type="Proteomes" id="UP000178349">
    <property type="component" value="Unassembled WGS sequence"/>
</dbReference>
<dbReference type="EMBL" id="MFQW01000054">
    <property type="protein sequence ID" value="OGH84947.1"/>
    <property type="molecule type" value="Genomic_DNA"/>
</dbReference>
<evidence type="ECO:0000313" key="2">
    <source>
        <dbReference type="Proteomes" id="UP000178349"/>
    </source>
</evidence>
<comment type="caution">
    <text evidence="1">The sequence shown here is derived from an EMBL/GenBank/DDBJ whole genome shotgun (WGS) entry which is preliminary data.</text>
</comment>
<proteinExistence type="predicted"/>
<protein>
    <recommendedName>
        <fullName evidence="3">Capsule polysaccharide biosynthesis protein</fullName>
    </recommendedName>
</protein>
<evidence type="ECO:0000313" key="1">
    <source>
        <dbReference type="EMBL" id="OGH84947.1"/>
    </source>
</evidence>
<evidence type="ECO:0008006" key="3">
    <source>
        <dbReference type="Google" id="ProtNLM"/>
    </source>
</evidence>
<sequence>MINNSFFAPKDFLDINQNFWTKIPDYNTSFLIDLTVVDHEYLNVHLITMRALVDILKAKPVALVFSSNELGIISLAKSYGINDFVYVDDFEISFLSKLGLSVRAVLFWLFARTKNKLLNIKYKGDIVGHFVYDTFLASTGLGTIKWWDIRFAKYLRFGLILYKKFQKVFSQRKYILFLGSEQIYVGSGISSLVALKHGIKILYRKHGPNRVSYKKYSNIADLDLFPTHPDQDDFKNMLKGDTTIALQWMNSYITNLFGGVVSNYDWNAKNAYSNAQKLNEGEYQIFFDKKYKYHVFIFSHVFVDAVHGYREGLFPDYETWLRETLKIASKRKDVMWIIKPHPSDNSYKTKSSSVTVYKDFAHFDNIKLFPPSTLTSNLVDNIDAVLTMRGTVVGEYSCIGVPVFTAGRSPFDEGGFCITPKNIGEYRDLLLHTKFERLSDEIVKRAKIYMYVYHNYGRISMPLFNDLESVQSSTPSREEIYNHLLFKMKKMDVKNVLDKDYKEYIFNKLNKV</sequence>
<reference evidence="1 2" key="1">
    <citation type="journal article" date="2016" name="Nat. Commun.">
        <title>Thousands of microbial genomes shed light on interconnected biogeochemical processes in an aquifer system.</title>
        <authorList>
            <person name="Anantharaman K."/>
            <person name="Brown C.T."/>
            <person name="Hug L.A."/>
            <person name="Sharon I."/>
            <person name="Castelle C.J."/>
            <person name="Probst A.J."/>
            <person name="Thomas B.C."/>
            <person name="Singh A."/>
            <person name="Wilkins M.J."/>
            <person name="Karaoz U."/>
            <person name="Brodie E.L."/>
            <person name="Williams K.H."/>
            <person name="Hubbard S.S."/>
            <person name="Banfield J.F."/>
        </authorList>
    </citation>
    <scope>NUCLEOTIDE SEQUENCE [LARGE SCALE GENOMIC DNA]</scope>
</reference>
<gene>
    <name evidence="1" type="ORF">A2493_01870</name>
</gene>
<accession>A0A1F6NLS2</accession>
<dbReference type="AlphaFoldDB" id="A0A1F6NLS2"/>
<name>A0A1F6NLS2_9BACT</name>
<dbReference type="SUPFAM" id="SSF53756">
    <property type="entry name" value="UDP-Glycosyltransferase/glycogen phosphorylase"/>
    <property type="match status" value="1"/>
</dbReference>